<dbReference type="RefSeq" id="WP_203989180.1">
    <property type="nucleotide sequence ID" value="NZ_BOOU01000056.1"/>
</dbReference>
<evidence type="ECO:0000313" key="3">
    <source>
        <dbReference type="Proteomes" id="UP000655287"/>
    </source>
</evidence>
<dbReference type="SUPFAM" id="SSF160904">
    <property type="entry name" value="Jann2411-like"/>
    <property type="match status" value="1"/>
</dbReference>
<dbReference type="InterPro" id="IPR010852">
    <property type="entry name" value="ABATE"/>
</dbReference>
<dbReference type="EMBL" id="BOOU01000056">
    <property type="protein sequence ID" value="GII79282.1"/>
    <property type="molecule type" value="Genomic_DNA"/>
</dbReference>
<dbReference type="Pfam" id="PF11706">
    <property type="entry name" value="zf-CGNR"/>
    <property type="match status" value="1"/>
</dbReference>
<name>A0A919R8N0_9ACTN</name>
<organism evidence="2 3">
    <name type="scientific">Sphaerisporangium rufum</name>
    <dbReference type="NCBI Taxonomy" id="1381558"/>
    <lineage>
        <taxon>Bacteria</taxon>
        <taxon>Bacillati</taxon>
        <taxon>Actinomycetota</taxon>
        <taxon>Actinomycetes</taxon>
        <taxon>Streptosporangiales</taxon>
        <taxon>Streptosporangiaceae</taxon>
        <taxon>Sphaerisporangium</taxon>
    </lineage>
</organism>
<dbReference type="PANTHER" id="PTHR35525:SF3">
    <property type="entry name" value="BLL6575 PROTEIN"/>
    <property type="match status" value="1"/>
</dbReference>
<protein>
    <recommendedName>
        <fullName evidence="1">Zinc finger CGNR domain-containing protein</fullName>
    </recommendedName>
</protein>
<dbReference type="Gene3D" id="1.10.3300.10">
    <property type="entry name" value="Jann2411-like domain"/>
    <property type="match status" value="1"/>
</dbReference>
<dbReference type="AlphaFoldDB" id="A0A919R8N0"/>
<feature type="domain" description="Zinc finger CGNR" evidence="1">
    <location>
        <begin position="155"/>
        <end position="196"/>
    </location>
</feature>
<evidence type="ECO:0000259" key="1">
    <source>
        <dbReference type="Pfam" id="PF11706"/>
    </source>
</evidence>
<dbReference type="PANTHER" id="PTHR35525">
    <property type="entry name" value="BLL6575 PROTEIN"/>
    <property type="match status" value="1"/>
</dbReference>
<evidence type="ECO:0000313" key="2">
    <source>
        <dbReference type="EMBL" id="GII79282.1"/>
    </source>
</evidence>
<keyword evidence="3" id="KW-1185">Reference proteome</keyword>
<dbReference type="InterPro" id="IPR023286">
    <property type="entry name" value="ABATE_dom_sf"/>
</dbReference>
<reference evidence="2" key="1">
    <citation type="submission" date="2021-01" db="EMBL/GenBank/DDBJ databases">
        <title>Whole genome shotgun sequence of Sphaerisporangium rufum NBRC 109079.</title>
        <authorList>
            <person name="Komaki H."/>
            <person name="Tamura T."/>
        </authorList>
    </citation>
    <scope>NUCLEOTIDE SEQUENCE</scope>
    <source>
        <strain evidence="2">NBRC 109079</strain>
    </source>
</reference>
<dbReference type="Proteomes" id="UP000655287">
    <property type="component" value="Unassembled WGS sequence"/>
</dbReference>
<comment type="caution">
    <text evidence="2">The sequence shown here is derived from an EMBL/GenBank/DDBJ whole genome shotgun (WGS) entry which is preliminary data.</text>
</comment>
<accession>A0A919R8N0</accession>
<sequence>MNFDGHTDTVVAVAVALVNALTAGENRGRPYALPAGEELRTAATGALRTAAGPQVRTGARRAREPVGDAEAVALVGVAAELRPIFDAVAAGDVDTAARQVNRVLDRTMARPRLTRHDGEPWHLHFHGRATGPADDWAAACATGLAVVLGGELHDRLGVCTAPRCDRVYVDVSRNGTRRFCSTACQNRVKTATFRARAAHR</sequence>
<gene>
    <name evidence="2" type="ORF">Sru01_42640</name>
</gene>
<proteinExistence type="predicted"/>
<dbReference type="InterPro" id="IPR021005">
    <property type="entry name" value="Znf_CGNR"/>
</dbReference>